<dbReference type="Gene3D" id="3.40.50.970">
    <property type="match status" value="2"/>
</dbReference>
<comment type="cofactor">
    <cofactor evidence="6">
        <name>Mg(2+)</name>
        <dbReference type="ChEBI" id="CHEBI:18420"/>
    </cofactor>
    <cofactor evidence="6">
        <name>Mn(2+)</name>
        <dbReference type="ChEBI" id="CHEBI:29035"/>
    </cofactor>
</comment>
<dbReference type="RefSeq" id="WP_236862708.1">
    <property type="nucleotide sequence ID" value="NZ_BAABAZ010000006.1"/>
</dbReference>
<keyword evidence="5 6" id="KW-0464">Manganese</keyword>
<dbReference type="SUPFAM" id="SSF52518">
    <property type="entry name" value="Thiamin diphosphate-binding fold (THDP-binding)"/>
    <property type="match status" value="2"/>
</dbReference>
<evidence type="ECO:0000256" key="4">
    <source>
        <dbReference type="ARBA" id="ARBA00023052"/>
    </source>
</evidence>
<comment type="caution">
    <text evidence="9">The sequence shown here is derived from an EMBL/GenBank/DDBJ whole genome shotgun (WGS) entry which is preliminary data.</text>
</comment>
<keyword evidence="1 6" id="KW-0808">Transferase</keyword>
<dbReference type="CDD" id="cd07037">
    <property type="entry name" value="TPP_PYR_MenD"/>
    <property type="match status" value="1"/>
</dbReference>
<comment type="catalytic activity">
    <reaction evidence="6">
        <text>isochorismate + 2-oxoglutarate + H(+) = 5-enolpyruvoyl-6-hydroxy-2-succinyl-cyclohex-3-ene-1-carboxylate + CO2</text>
        <dbReference type="Rhea" id="RHEA:25593"/>
        <dbReference type="ChEBI" id="CHEBI:15378"/>
        <dbReference type="ChEBI" id="CHEBI:16526"/>
        <dbReference type="ChEBI" id="CHEBI:16810"/>
        <dbReference type="ChEBI" id="CHEBI:29780"/>
        <dbReference type="ChEBI" id="CHEBI:58818"/>
        <dbReference type="EC" id="2.2.1.9"/>
    </reaction>
</comment>
<keyword evidence="3 6" id="KW-0460">Magnesium</keyword>
<protein>
    <recommendedName>
        <fullName evidence="6">2-succinyl-5-enolpyruvyl-6-hydroxy-3-cyclohexene-1-carboxylate synthase</fullName>
        <shortName evidence="6">SEPHCHC synthase</shortName>
        <ecNumber evidence="6">2.2.1.9</ecNumber>
    </recommendedName>
    <alternativeName>
        <fullName evidence="6">Menaquinone biosynthesis protein MenD</fullName>
    </alternativeName>
</protein>
<reference evidence="10" key="1">
    <citation type="journal article" date="2019" name="Int. J. Syst. Evol. Microbiol.">
        <title>The Global Catalogue of Microorganisms (GCM) 10K type strain sequencing project: providing services to taxonomists for standard genome sequencing and annotation.</title>
        <authorList>
            <consortium name="The Broad Institute Genomics Platform"/>
            <consortium name="The Broad Institute Genome Sequencing Center for Infectious Disease"/>
            <person name="Wu L."/>
            <person name="Ma J."/>
        </authorList>
    </citation>
    <scope>NUCLEOTIDE SEQUENCE [LARGE SCALE GENOMIC DNA]</scope>
    <source>
        <strain evidence="10">JCM 17458</strain>
    </source>
</reference>
<accession>A0ABP8ELD0</accession>
<feature type="region of interest" description="Disordered" evidence="7">
    <location>
        <begin position="549"/>
        <end position="571"/>
    </location>
</feature>
<comment type="pathway">
    <text evidence="6">Quinol/quinone metabolism; 1,4-dihydroxy-2-naphthoate biosynthesis; 1,4-dihydroxy-2-naphthoate from chorismate: step 2/7.</text>
</comment>
<dbReference type="PIRSF" id="PIRSF004983">
    <property type="entry name" value="MenD"/>
    <property type="match status" value="1"/>
</dbReference>
<sequence>MNHSTATARALLLALRRLGVRDVVVSPGSRSAPLTYALAQLDAAGLVRVRVRIDEREAAFLALGIAKGLRASGRERPVAVVTTSGTAVANLHPAVLEASYGHLPLIALTADRPARLRGAGANQTIDDQSAVLSDVRARFDVAATGASPQRARESAVEAVARSLGDGFATGRTPGPVQLNVQFDVPLVPDVADMAPWWPAVTEHDGPERPAANGDERPRPPADRESVPLAASFAATVLPALGRHAVVLSGDAFDHAARRLVELLRHRPVPVLAEPSSPLVAVPELVVDHTRVLDARPELVARITDLIVLGKPTLSRQDQRLLGRPGLAVHRIQPDLDQVPEDEWEQALASAPEPTGAAGWAAEWAAAGRACAAEAEDGPQDVTAAVARAVLAAPGTVFAGSSNAVRYLDRALRPELRARVHASRGLAGIDGLVSTALGFAQGSGGPVRLLIGDVSLLHGIGGLLRESGEELGRVQIIVLNDDGGAIFAGLEHGRPHLAPYFPRYFATSHGRAFADFARAYGVPYEAHSTAAGVRAAIEAGRPGIIEVRLAPVRSPGGPGGPPSGQEGVPGSE</sequence>
<dbReference type="Proteomes" id="UP001501586">
    <property type="component" value="Unassembled WGS sequence"/>
</dbReference>
<proteinExistence type="inferred from homology"/>
<feature type="region of interest" description="Disordered" evidence="7">
    <location>
        <begin position="199"/>
        <end position="225"/>
    </location>
</feature>
<comment type="similarity">
    <text evidence="6">Belongs to the TPP enzyme family. MenD subfamily.</text>
</comment>
<comment type="pathway">
    <text evidence="6">Quinol/quinone metabolism; menaquinone biosynthesis.</text>
</comment>
<dbReference type="EMBL" id="BAABAZ010000006">
    <property type="protein sequence ID" value="GAA4284725.1"/>
    <property type="molecule type" value="Genomic_DNA"/>
</dbReference>
<evidence type="ECO:0000313" key="9">
    <source>
        <dbReference type="EMBL" id="GAA4284725.1"/>
    </source>
</evidence>
<keyword evidence="10" id="KW-1185">Reference proteome</keyword>
<comment type="subunit">
    <text evidence="6">Homodimer.</text>
</comment>
<dbReference type="PANTHER" id="PTHR42916:SF1">
    <property type="entry name" value="PROTEIN PHYLLO, CHLOROPLASTIC"/>
    <property type="match status" value="1"/>
</dbReference>
<gene>
    <name evidence="6 9" type="primary">menD</name>
    <name evidence="9" type="ORF">GCM10022261_22560</name>
</gene>
<organism evidence="9 10">
    <name type="scientific">Brevibacterium daeguense</name>
    <dbReference type="NCBI Taxonomy" id="909936"/>
    <lineage>
        <taxon>Bacteria</taxon>
        <taxon>Bacillati</taxon>
        <taxon>Actinomycetota</taxon>
        <taxon>Actinomycetes</taxon>
        <taxon>Micrococcales</taxon>
        <taxon>Brevibacteriaceae</taxon>
        <taxon>Brevibacterium</taxon>
    </lineage>
</organism>
<dbReference type="Pfam" id="PF02776">
    <property type="entry name" value="TPP_enzyme_N"/>
    <property type="match status" value="1"/>
</dbReference>
<evidence type="ECO:0000259" key="8">
    <source>
        <dbReference type="Pfam" id="PF02776"/>
    </source>
</evidence>
<dbReference type="InterPro" id="IPR029061">
    <property type="entry name" value="THDP-binding"/>
</dbReference>
<keyword evidence="4 6" id="KW-0786">Thiamine pyrophosphate</keyword>
<evidence type="ECO:0000256" key="2">
    <source>
        <dbReference type="ARBA" id="ARBA00022723"/>
    </source>
</evidence>
<dbReference type="InterPro" id="IPR004433">
    <property type="entry name" value="MenaQ_synth_MenD"/>
</dbReference>
<dbReference type="InterPro" id="IPR012001">
    <property type="entry name" value="Thiamin_PyroP_enz_TPP-bd_dom"/>
</dbReference>
<dbReference type="CDD" id="cd02009">
    <property type="entry name" value="TPP_SHCHC_synthase"/>
    <property type="match status" value="1"/>
</dbReference>
<evidence type="ECO:0000256" key="3">
    <source>
        <dbReference type="ARBA" id="ARBA00022842"/>
    </source>
</evidence>
<dbReference type="NCBIfam" id="TIGR00173">
    <property type="entry name" value="menD"/>
    <property type="match status" value="1"/>
</dbReference>
<feature type="compositionally biased region" description="Low complexity" evidence="7">
    <location>
        <begin position="562"/>
        <end position="571"/>
    </location>
</feature>
<dbReference type="EC" id="2.2.1.9" evidence="6"/>
<evidence type="ECO:0000313" key="10">
    <source>
        <dbReference type="Proteomes" id="UP001501586"/>
    </source>
</evidence>
<evidence type="ECO:0000256" key="6">
    <source>
        <dbReference type="HAMAP-Rule" id="MF_01659"/>
    </source>
</evidence>
<name>A0ABP8ELD0_9MICO</name>
<evidence type="ECO:0000256" key="7">
    <source>
        <dbReference type="SAM" id="MobiDB-lite"/>
    </source>
</evidence>
<comment type="function">
    <text evidence="6">Catalyzes the thiamine diphosphate-dependent decarboxylation of 2-oxoglutarate and the subsequent addition of the resulting succinic semialdehyde-thiamine pyrophosphate anion to isochorismate to yield 2-succinyl-5-enolpyruvyl-6-hydroxy-3-cyclohexene-1-carboxylate (SEPHCHC).</text>
</comment>
<keyword evidence="2 6" id="KW-0479">Metal-binding</keyword>
<keyword evidence="6" id="KW-0474">Menaquinone biosynthesis</keyword>
<evidence type="ECO:0000256" key="5">
    <source>
        <dbReference type="ARBA" id="ARBA00023211"/>
    </source>
</evidence>
<feature type="domain" description="Thiamine pyrophosphate enzyme N-terminal TPP-binding" evidence="8">
    <location>
        <begin position="7"/>
        <end position="130"/>
    </location>
</feature>
<comment type="cofactor">
    <cofactor evidence="6">
        <name>thiamine diphosphate</name>
        <dbReference type="ChEBI" id="CHEBI:58937"/>
    </cofactor>
    <text evidence="6">Binds 1 thiamine pyrophosphate per subunit.</text>
</comment>
<feature type="compositionally biased region" description="Basic and acidic residues" evidence="7">
    <location>
        <begin position="201"/>
        <end position="225"/>
    </location>
</feature>
<dbReference type="HAMAP" id="MF_01659">
    <property type="entry name" value="MenD"/>
    <property type="match status" value="1"/>
</dbReference>
<dbReference type="PANTHER" id="PTHR42916">
    <property type="entry name" value="2-SUCCINYL-5-ENOLPYRUVYL-6-HYDROXY-3-CYCLOHEXENE-1-CARBOXYLATE SYNTHASE"/>
    <property type="match status" value="1"/>
</dbReference>
<evidence type="ECO:0000256" key="1">
    <source>
        <dbReference type="ARBA" id="ARBA00022679"/>
    </source>
</evidence>
<dbReference type="Gene3D" id="3.40.50.1220">
    <property type="entry name" value="TPP-binding domain"/>
    <property type="match status" value="1"/>
</dbReference>